<evidence type="ECO:0000256" key="1">
    <source>
        <dbReference type="SAM" id="SignalP"/>
    </source>
</evidence>
<feature type="chain" id="PRO_5046435317" description="Transcobalamin-like C-terminal domain-containing protein" evidence="1">
    <location>
        <begin position="24"/>
        <end position="133"/>
    </location>
</feature>
<sequence>MKKLSIILLLGLSLTLITGCSPTGNTLTSSNQSTTASKEEKITISVKITDNTKEVSNKNVKITEGTSLMDLMKKEHKLEEKNGMITAIDGLKQDEQAGYYWTYTINGEWATKGAQETFVKNGDQVEFDYGKVE</sequence>
<dbReference type="Proteomes" id="UP000664357">
    <property type="component" value="Unassembled WGS sequence"/>
</dbReference>
<dbReference type="EMBL" id="JAFREL020000004">
    <property type="protein sequence ID" value="MEO1772236.1"/>
    <property type="molecule type" value="Genomic_DNA"/>
</dbReference>
<proteinExistence type="predicted"/>
<organism evidence="3 4">
    <name type="scientific">Candidatus Enterococcus ferrettii</name>
    <dbReference type="NCBI Taxonomy" id="2815324"/>
    <lineage>
        <taxon>Bacteria</taxon>
        <taxon>Bacillati</taxon>
        <taxon>Bacillota</taxon>
        <taxon>Bacilli</taxon>
        <taxon>Lactobacillales</taxon>
        <taxon>Enterococcaceae</taxon>
        <taxon>Enterococcus</taxon>
    </lineage>
</organism>
<protein>
    <recommendedName>
        <fullName evidence="2">Transcobalamin-like C-terminal domain-containing protein</fullName>
    </recommendedName>
</protein>
<dbReference type="Pfam" id="PF14478">
    <property type="entry name" value="DUF4430"/>
    <property type="match status" value="1"/>
</dbReference>
<reference evidence="3 4" key="1">
    <citation type="submission" date="2021-03" db="EMBL/GenBank/DDBJ databases">
        <authorList>
            <person name="Gilmore M.S."/>
            <person name="Schwartzman J."/>
            <person name="Van Tyne D."/>
            <person name="Martin M."/>
            <person name="Earl A.M."/>
            <person name="Manson A.L."/>
            <person name="Straub T."/>
            <person name="Salamzade R."/>
            <person name="Saavedra J."/>
            <person name="Lebreton F."/>
            <person name="Prichula J."/>
            <person name="Schaufler K."/>
            <person name="Gaca A."/>
            <person name="Sgardioli B."/>
            <person name="Wagenaar J."/>
            <person name="Strong T."/>
        </authorList>
    </citation>
    <scope>NUCLEOTIDE SEQUENCE [LARGE SCALE GENOMIC DNA]</scope>
    <source>
        <strain evidence="3 4">665A</strain>
    </source>
</reference>
<keyword evidence="4" id="KW-1185">Reference proteome</keyword>
<feature type="signal peptide" evidence="1">
    <location>
        <begin position="1"/>
        <end position="23"/>
    </location>
</feature>
<name>A0ABV0EUA9_9ENTE</name>
<dbReference type="InterPro" id="IPR027954">
    <property type="entry name" value="Transcobalamin-like_C"/>
</dbReference>
<accession>A0ABV0EUA9</accession>
<reference evidence="3 4" key="2">
    <citation type="submission" date="2024-02" db="EMBL/GenBank/DDBJ databases">
        <title>The Genome Sequence of Enterococcus sp. DIV0159.</title>
        <authorList>
            <person name="Earl A."/>
            <person name="Manson A."/>
            <person name="Gilmore M."/>
            <person name="Sanders J."/>
            <person name="Shea T."/>
            <person name="Howe W."/>
            <person name="Livny J."/>
            <person name="Cuomo C."/>
            <person name="Neafsey D."/>
            <person name="Birren B."/>
        </authorList>
    </citation>
    <scope>NUCLEOTIDE SEQUENCE [LARGE SCALE GENOMIC DNA]</scope>
    <source>
        <strain evidence="3 4">665A</strain>
    </source>
</reference>
<gene>
    <name evidence="3" type="ORF">JZO67_004218</name>
</gene>
<dbReference type="Gene3D" id="2.170.130.30">
    <property type="match status" value="1"/>
</dbReference>
<keyword evidence="1" id="KW-0732">Signal</keyword>
<evidence type="ECO:0000259" key="2">
    <source>
        <dbReference type="Pfam" id="PF14478"/>
    </source>
</evidence>
<evidence type="ECO:0000313" key="3">
    <source>
        <dbReference type="EMBL" id="MEO1772236.1"/>
    </source>
</evidence>
<dbReference type="PROSITE" id="PS51257">
    <property type="entry name" value="PROKAR_LIPOPROTEIN"/>
    <property type="match status" value="1"/>
</dbReference>
<feature type="domain" description="Transcobalamin-like C-terminal" evidence="2">
    <location>
        <begin position="65"/>
        <end position="131"/>
    </location>
</feature>
<comment type="caution">
    <text evidence="3">The sequence shown here is derived from an EMBL/GenBank/DDBJ whole genome shotgun (WGS) entry which is preliminary data.</text>
</comment>
<dbReference type="RefSeq" id="WP_207701863.1">
    <property type="nucleotide sequence ID" value="NZ_JAFREL020000004.1"/>
</dbReference>
<evidence type="ECO:0000313" key="4">
    <source>
        <dbReference type="Proteomes" id="UP000664357"/>
    </source>
</evidence>